<organism evidence="1 2">
    <name type="scientific">Camelimonas abortus</name>
    <dbReference type="NCBI Taxonomy" id="1017184"/>
    <lineage>
        <taxon>Bacteria</taxon>
        <taxon>Pseudomonadati</taxon>
        <taxon>Pseudomonadota</taxon>
        <taxon>Alphaproteobacteria</taxon>
        <taxon>Hyphomicrobiales</taxon>
        <taxon>Chelatococcaceae</taxon>
        <taxon>Camelimonas</taxon>
    </lineage>
</organism>
<sequence length="403" mass="42281">MKTSKIFSDLKRTSSQLNATPNPDLKAPEIFPAVVGANQAGVQFIIRIPPYPGMAENDRVTLLIGGAETTPHVVTADEAGQVLQFVLPLDVLTDGDTLADGNAISVSYIVTSPAYDGGDNVSIAASIRVTGDVDATLTIADTDIRITDTGEVYSLDGRANYVILNLLDGVTTQDRVYLMITVNDGEWVAATRTSAPNLTTLASAAGSAAPQLRYVVPTDELVAKIGGAPIRNISVSFSLNTGPDDAARTPMFATPYVVTSTATSPLPAPAIDGVDLLHQAWKHIVATGAAAVPAHLGTHSRPYAVIPPYAGMSEQDLIILKMELTIATAVKPLGSVAFPVTSAHLGNPIVAPLYYVSDLVQQLTALHGGDTKTTLPVLVVSYSVYDSSGALLRASDRAYVRFS</sequence>
<dbReference type="EMBL" id="JBHRUV010000112">
    <property type="protein sequence ID" value="MFC3267345.1"/>
    <property type="molecule type" value="Genomic_DNA"/>
</dbReference>
<reference evidence="2" key="1">
    <citation type="journal article" date="2019" name="Int. J. Syst. Evol. Microbiol.">
        <title>The Global Catalogue of Microorganisms (GCM) 10K type strain sequencing project: providing services to taxonomists for standard genome sequencing and annotation.</title>
        <authorList>
            <consortium name="The Broad Institute Genomics Platform"/>
            <consortium name="The Broad Institute Genome Sequencing Center for Infectious Disease"/>
            <person name="Wu L."/>
            <person name="Ma J."/>
        </authorList>
    </citation>
    <scope>NUCLEOTIDE SEQUENCE [LARGE SCALE GENOMIC DNA]</scope>
    <source>
        <strain evidence="2">CCM 7941</strain>
    </source>
</reference>
<gene>
    <name evidence="1" type="ORF">ACFOEX_13460</name>
</gene>
<dbReference type="RefSeq" id="WP_376828702.1">
    <property type="nucleotide sequence ID" value="NZ_JBHLWR010000004.1"/>
</dbReference>
<keyword evidence="2" id="KW-1185">Reference proteome</keyword>
<proteinExistence type="predicted"/>
<evidence type="ECO:0000313" key="2">
    <source>
        <dbReference type="Proteomes" id="UP001595536"/>
    </source>
</evidence>
<comment type="caution">
    <text evidence="1">The sequence shown here is derived from an EMBL/GenBank/DDBJ whole genome shotgun (WGS) entry which is preliminary data.</text>
</comment>
<accession>A0ABV7LHD4</accession>
<dbReference type="Proteomes" id="UP001595536">
    <property type="component" value="Unassembled WGS sequence"/>
</dbReference>
<evidence type="ECO:0008006" key="3">
    <source>
        <dbReference type="Google" id="ProtNLM"/>
    </source>
</evidence>
<evidence type="ECO:0000313" key="1">
    <source>
        <dbReference type="EMBL" id="MFC3267345.1"/>
    </source>
</evidence>
<protein>
    <recommendedName>
        <fullName evidence="3">Calx-beta domain-containing protein</fullName>
    </recommendedName>
</protein>
<name>A0ABV7LHD4_9HYPH</name>